<dbReference type="InterPro" id="IPR002011">
    <property type="entry name" value="Tyr_kinase_rcpt_2_CS"/>
</dbReference>
<evidence type="ECO:0000256" key="6">
    <source>
        <dbReference type="ARBA" id="ARBA00022692"/>
    </source>
</evidence>
<dbReference type="CDD" id="cd00063">
    <property type="entry name" value="FN3"/>
    <property type="match status" value="1"/>
</dbReference>
<evidence type="ECO:0000256" key="12">
    <source>
        <dbReference type="ARBA" id="ARBA00022840"/>
    </source>
</evidence>
<evidence type="ECO:0000256" key="19">
    <source>
        <dbReference type="ARBA" id="ARBA00023211"/>
    </source>
</evidence>
<evidence type="ECO:0000256" key="3">
    <source>
        <dbReference type="ARBA" id="ARBA00022553"/>
    </source>
</evidence>
<dbReference type="InterPro" id="IPR006212">
    <property type="entry name" value="Furin_repeat"/>
</dbReference>
<dbReference type="SMART" id="SM00219">
    <property type="entry name" value="TyrKc"/>
    <property type="match status" value="1"/>
</dbReference>
<keyword evidence="7" id="KW-0479">Metal-binding</keyword>
<dbReference type="EMBL" id="JABXBU010002230">
    <property type="protein sequence ID" value="KAF8766704.1"/>
    <property type="molecule type" value="Genomic_DNA"/>
</dbReference>
<dbReference type="AlphaFoldDB" id="A0A8T0E5C8"/>
<dbReference type="FunFam" id="1.10.510.10:FF:000528">
    <property type="entry name" value="Tyrosine-protein kinase receptor"/>
    <property type="match status" value="1"/>
</dbReference>
<evidence type="ECO:0000256" key="22">
    <source>
        <dbReference type="RuleBase" id="RU000312"/>
    </source>
</evidence>
<evidence type="ECO:0000256" key="17">
    <source>
        <dbReference type="ARBA" id="ARBA00023170"/>
    </source>
</evidence>
<keyword evidence="11" id="KW-0418">Kinase</keyword>
<dbReference type="PROSITE" id="PS00239">
    <property type="entry name" value="RECEPTOR_TYR_KIN_II"/>
    <property type="match status" value="1"/>
</dbReference>
<keyword evidence="12 21" id="KW-0067">ATP-binding</keyword>
<proteinExistence type="inferred from homology"/>
<feature type="domain" description="Fibronectin type-III" evidence="25">
    <location>
        <begin position="689"/>
        <end position="789"/>
    </location>
</feature>
<keyword evidence="3 22" id="KW-0597">Phosphoprotein</keyword>
<dbReference type="SUPFAM" id="SSF52058">
    <property type="entry name" value="L domain-like"/>
    <property type="match status" value="2"/>
</dbReference>
<dbReference type="PANTHER" id="PTHR24416:SF525">
    <property type="entry name" value="INSULIN-LIKE RECEPTOR"/>
    <property type="match status" value="1"/>
</dbReference>
<comment type="similarity">
    <text evidence="22">Belongs to the protein kinase superfamily. Tyr protein kinase family. Insulin receptor subfamily.</text>
</comment>
<dbReference type="EC" id="2.7.10.1" evidence="22"/>
<comment type="caution">
    <text evidence="26">The sequence shown here is derived from an EMBL/GenBank/DDBJ whole genome shotgun (WGS) entry which is preliminary data.</text>
</comment>
<dbReference type="PANTHER" id="PTHR24416">
    <property type="entry name" value="TYROSINE-PROTEIN KINASE RECEPTOR"/>
    <property type="match status" value="1"/>
</dbReference>
<dbReference type="InterPro" id="IPR017441">
    <property type="entry name" value="Protein_kinase_ATP_BS"/>
</dbReference>
<evidence type="ECO:0000313" key="26">
    <source>
        <dbReference type="EMBL" id="KAF8766704.1"/>
    </source>
</evidence>
<evidence type="ECO:0000256" key="14">
    <source>
        <dbReference type="ARBA" id="ARBA00023136"/>
    </source>
</evidence>
<feature type="signal peptide" evidence="23">
    <location>
        <begin position="1"/>
        <end position="41"/>
    </location>
</feature>
<gene>
    <name evidence="26" type="ORF">HNY73_019741</name>
</gene>
<dbReference type="SMART" id="SM00261">
    <property type="entry name" value="FU"/>
    <property type="match status" value="1"/>
</dbReference>
<dbReference type="InterPro" id="IPR036941">
    <property type="entry name" value="Rcpt_L-dom_sf"/>
</dbReference>
<dbReference type="GO" id="GO:0030424">
    <property type="term" value="C:axon"/>
    <property type="evidence" value="ECO:0007669"/>
    <property type="project" value="TreeGrafter"/>
</dbReference>
<dbReference type="GO" id="GO:0046872">
    <property type="term" value="F:metal ion binding"/>
    <property type="evidence" value="ECO:0007669"/>
    <property type="project" value="UniProtKB-KW"/>
</dbReference>
<evidence type="ECO:0000313" key="27">
    <source>
        <dbReference type="Proteomes" id="UP000807504"/>
    </source>
</evidence>
<dbReference type="GO" id="GO:0043410">
    <property type="term" value="P:positive regulation of MAPK cascade"/>
    <property type="evidence" value="ECO:0007669"/>
    <property type="project" value="TreeGrafter"/>
</dbReference>
<evidence type="ECO:0000256" key="15">
    <source>
        <dbReference type="ARBA" id="ARBA00023137"/>
    </source>
</evidence>
<dbReference type="Gene3D" id="2.60.40.10">
    <property type="entry name" value="Immunoglobulins"/>
    <property type="match status" value="2"/>
</dbReference>
<dbReference type="InterPro" id="IPR009030">
    <property type="entry name" value="Growth_fac_rcpt_cys_sf"/>
</dbReference>
<dbReference type="GO" id="GO:0005524">
    <property type="term" value="F:ATP binding"/>
    <property type="evidence" value="ECO:0007669"/>
    <property type="project" value="UniProtKB-UniRule"/>
</dbReference>
<evidence type="ECO:0000256" key="2">
    <source>
        <dbReference type="ARBA" id="ARBA00004479"/>
    </source>
</evidence>
<dbReference type="InterPro" id="IPR006211">
    <property type="entry name" value="Furin-like_Cys-rich_dom"/>
</dbReference>
<dbReference type="FunFam" id="3.30.200.20:FF:000026">
    <property type="entry name" value="Tyrosine-protein kinase receptor"/>
    <property type="match status" value="1"/>
</dbReference>
<dbReference type="SUPFAM" id="SSF49265">
    <property type="entry name" value="Fibronectin type III"/>
    <property type="match status" value="1"/>
</dbReference>
<dbReference type="Pfam" id="PF00041">
    <property type="entry name" value="fn3"/>
    <property type="match status" value="1"/>
</dbReference>
<comment type="subcellular location">
    <subcellularLocation>
        <location evidence="2">Membrane</location>
        <topology evidence="2">Single-pass type I membrane protein</topology>
    </subcellularLocation>
</comment>
<dbReference type="SUPFAM" id="SSF57184">
    <property type="entry name" value="Growth factor receptor domain"/>
    <property type="match status" value="1"/>
</dbReference>
<evidence type="ECO:0000256" key="1">
    <source>
        <dbReference type="ARBA" id="ARBA00001936"/>
    </source>
</evidence>
<keyword evidence="19" id="KW-0464">Manganese</keyword>
<evidence type="ECO:0000259" key="25">
    <source>
        <dbReference type="PROSITE" id="PS50853"/>
    </source>
</evidence>
<dbReference type="InterPro" id="IPR011009">
    <property type="entry name" value="Kinase-like_dom_sf"/>
</dbReference>
<keyword evidence="14" id="KW-0472">Membrane</keyword>
<evidence type="ECO:0000256" key="9">
    <source>
        <dbReference type="ARBA" id="ARBA00022737"/>
    </source>
</evidence>
<dbReference type="CDD" id="cd05032">
    <property type="entry name" value="PTKc_InsR_like"/>
    <property type="match status" value="1"/>
</dbReference>
<evidence type="ECO:0000256" key="23">
    <source>
        <dbReference type="SAM" id="SignalP"/>
    </source>
</evidence>
<evidence type="ECO:0000256" key="16">
    <source>
        <dbReference type="ARBA" id="ARBA00023157"/>
    </source>
</evidence>
<dbReference type="Proteomes" id="UP000807504">
    <property type="component" value="Unassembled WGS sequence"/>
</dbReference>
<reference evidence="26" key="2">
    <citation type="submission" date="2020-06" db="EMBL/GenBank/DDBJ databases">
        <authorList>
            <person name="Sheffer M."/>
        </authorList>
    </citation>
    <scope>NUCLEOTIDE SEQUENCE</scope>
</reference>
<dbReference type="PROSITE" id="PS50853">
    <property type="entry name" value="FN3"/>
    <property type="match status" value="1"/>
</dbReference>
<evidence type="ECO:0000256" key="18">
    <source>
        <dbReference type="ARBA" id="ARBA00023180"/>
    </source>
</evidence>
<keyword evidence="27" id="KW-1185">Reference proteome</keyword>
<comment type="cofactor">
    <cofactor evidence="1">
        <name>Mn(2+)</name>
        <dbReference type="ChEBI" id="CHEBI:29035"/>
    </cofactor>
</comment>
<dbReference type="InterPro" id="IPR000719">
    <property type="entry name" value="Prot_kinase_dom"/>
</dbReference>
<dbReference type="InterPro" id="IPR020635">
    <property type="entry name" value="Tyr_kinase_cat_dom"/>
</dbReference>
<dbReference type="GO" id="GO:0042593">
    <property type="term" value="P:glucose homeostasis"/>
    <property type="evidence" value="ECO:0007669"/>
    <property type="project" value="TreeGrafter"/>
</dbReference>
<keyword evidence="6 22" id="KW-0812">Transmembrane</keyword>
<evidence type="ECO:0000256" key="21">
    <source>
        <dbReference type="PROSITE-ProRule" id="PRU10141"/>
    </source>
</evidence>
<evidence type="ECO:0000256" key="7">
    <source>
        <dbReference type="ARBA" id="ARBA00022723"/>
    </source>
</evidence>
<evidence type="ECO:0000256" key="5">
    <source>
        <dbReference type="ARBA" id="ARBA00022685"/>
    </source>
</evidence>
<evidence type="ECO:0000256" key="4">
    <source>
        <dbReference type="ARBA" id="ARBA00022679"/>
    </source>
</evidence>
<dbReference type="Gene3D" id="1.10.510.10">
    <property type="entry name" value="Transferase(Phosphotransferase) domain 1"/>
    <property type="match status" value="1"/>
</dbReference>
<evidence type="ECO:0000256" key="20">
    <source>
        <dbReference type="ARBA" id="ARBA00051243"/>
    </source>
</evidence>
<dbReference type="Pfam" id="PF00757">
    <property type="entry name" value="Furin-like"/>
    <property type="match status" value="1"/>
</dbReference>
<feature type="chain" id="PRO_5035828731" description="Tyrosine-protein kinase receptor" evidence="23">
    <location>
        <begin position="42"/>
        <end position="1263"/>
    </location>
</feature>
<dbReference type="InterPro" id="IPR036116">
    <property type="entry name" value="FN3_sf"/>
</dbReference>
<dbReference type="PROSITE" id="PS00107">
    <property type="entry name" value="PROTEIN_KINASE_ATP"/>
    <property type="match status" value="1"/>
</dbReference>
<dbReference type="FunFam" id="3.80.20.20:FF:000001">
    <property type="entry name" value="Tyrosine-protein kinase receptor"/>
    <property type="match status" value="1"/>
</dbReference>
<name>A0A8T0E5C8_ARGBR</name>
<evidence type="ECO:0000256" key="11">
    <source>
        <dbReference type="ARBA" id="ARBA00022777"/>
    </source>
</evidence>
<dbReference type="Gene3D" id="3.30.200.20">
    <property type="entry name" value="Phosphorylase Kinase, domain 1"/>
    <property type="match status" value="1"/>
</dbReference>
<dbReference type="PROSITE" id="PS00109">
    <property type="entry name" value="PROTEIN_KINASE_TYR"/>
    <property type="match status" value="1"/>
</dbReference>
<keyword evidence="5" id="KW-0165">Cleavage on pair of basic residues</keyword>
<dbReference type="InterPro" id="IPR013783">
    <property type="entry name" value="Ig-like_fold"/>
</dbReference>
<dbReference type="InterPro" id="IPR050122">
    <property type="entry name" value="RTK"/>
</dbReference>
<dbReference type="CDD" id="cd00064">
    <property type="entry name" value="FU"/>
    <property type="match status" value="1"/>
</dbReference>
<keyword evidence="10 21" id="KW-0547">Nucleotide-binding</keyword>
<dbReference type="InterPro" id="IPR000494">
    <property type="entry name" value="Rcpt_L-dom"/>
</dbReference>
<evidence type="ECO:0000256" key="10">
    <source>
        <dbReference type="ARBA" id="ARBA00022741"/>
    </source>
</evidence>
<dbReference type="GO" id="GO:0051897">
    <property type="term" value="P:positive regulation of phosphatidylinositol 3-kinase/protein kinase B signal transduction"/>
    <property type="evidence" value="ECO:0007669"/>
    <property type="project" value="TreeGrafter"/>
</dbReference>
<evidence type="ECO:0000256" key="13">
    <source>
        <dbReference type="ARBA" id="ARBA00022989"/>
    </source>
</evidence>
<dbReference type="GO" id="GO:0043560">
    <property type="term" value="F:insulin receptor substrate binding"/>
    <property type="evidence" value="ECO:0007669"/>
    <property type="project" value="TreeGrafter"/>
</dbReference>
<accession>A0A8T0E5C8</accession>
<dbReference type="Pfam" id="PF07714">
    <property type="entry name" value="PK_Tyr_Ser-Thr"/>
    <property type="match status" value="1"/>
</dbReference>
<keyword evidence="9" id="KW-0677">Repeat</keyword>
<comment type="catalytic activity">
    <reaction evidence="20 22">
        <text>L-tyrosyl-[protein] + ATP = O-phospho-L-tyrosyl-[protein] + ADP + H(+)</text>
        <dbReference type="Rhea" id="RHEA:10596"/>
        <dbReference type="Rhea" id="RHEA-COMP:10136"/>
        <dbReference type="Rhea" id="RHEA-COMP:20101"/>
        <dbReference type="ChEBI" id="CHEBI:15378"/>
        <dbReference type="ChEBI" id="CHEBI:30616"/>
        <dbReference type="ChEBI" id="CHEBI:46858"/>
        <dbReference type="ChEBI" id="CHEBI:61978"/>
        <dbReference type="ChEBI" id="CHEBI:456216"/>
        <dbReference type="EC" id="2.7.10.1"/>
    </reaction>
</comment>
<evidence type="ECO:0000256" key="8">
    <source>
        <dbReference type="ARBA" id="ARBA00022729"/>
    </source>
</evidence>
<keyword evidence="15" id="KW-0829">Tyrosine-protein kinase</keyword>
<keyword evidence="4" id="KW-0808">Transferase</keyword>
<dbReference type="PRINTS" id="PR00109">
    <property type="entry name" value="TYRKINASE"/>
</dbReference>
<dbReference type="InterPro" id="IPR003961">
    <property type="entry name" value="FN3_dom"/>
</dbReference>
<feature type="binding site" evidence="21">
    <location>
        <position position="890"/>
    </location>
    <ligand>
        <name>ATP</name>
        <dbReference type="ChEBI" id="CHEBI:30616"/>
    </ligand>
</feature>
<organism evidence="26 27">
    <name type="scientific">Argiope bruennichi</name>
    <name type="common">Wasp spider</name>
    <name type="synonym">Aranea bruennichi</name>
    <dbReference type="NCBI Taxonomy" id="94029"/>
    <lineage>
        <taxon>Eukaryota</taxon>
        <taxon>Metazoa</taxon>
        <taxon>Ecdysozoa</taxon>
        <taxon>Arthropoda</taxon>
        <taxon>Chelicerata</taxon>
        <taxon>Arachnida</taxon>
        <taxon>Araneae</taxon>
        <taxon>Araneomorphae</taxon>
        <taxon>Entelegynae</taxon>
        <taxon>Araneoidea</taxon>
        <taxon>Araneidae</taxon>
        <taxon>Argiope</taxon>
    </lineage>
</organism>
<dbReference type="GO" id="GO:0005009">
    <property type="term" value="F:insulin receptor activity"/>
    <property type="evidence" value="ECO:0007669"/>
    <property type="project" value="TreeGrafter"/>
</dbReference>
<dbReference type="SUPFAM" id="SSF56112">
    <property type="entry name" value="Protein kinase-like (PK-like)"/>
    <property type="match status" value="1"/>
</dbReference>
<reference evidence="26" key="1">
    <citation type="journal article" date="2020" name="bioRxiv">
        <title>Chromosome-level reference genome of the European wasp spider Argiope bruennichi: a resource for studies on range expansion and evolutionary adaptation.</title>
        <authorList>
            <person name="Sheffer M.M."/>
            <person name="Hoppe A."/>
            <person name="Krehenwinkel H."/>
            <person name="Uhl G."/>
            <person name="Kuss A.W."/>
            <person name="Jensen L."/>
            <person name="Jensen C."/>
            <person name="Gillespie R.G."/>
            <person name="Hoff K.J."/>
            <person name="Prost S."/>
        </authorList>
    </citation>
    <scope>NUCLEOTIDE SEQUENCE</scope>
</reference>
<keyword evidence="17 22" id="KW-0675">Receptor</keyword>
<keyword evidence="18" id="KW-0325">Glycoprotein</keyword>
<feature type="domain" description="Protein kinase" evidence="24">
    <location>
        <begin position="857"/>
        <end position="1127"/>
    </location>
</feature>
<dbReference type="Gene3D" id="2.10.220.10">
    <property type="entry name" value="Hormone Receptor, Insulin-like Growth Factor Receptor 1, Chain A, domain 2"/>
    <property type="match status" value="1"/>
</dbReference>
<keyword evidence="16" id="KW-1015">Disulfide bond</keyword>
<dbReference type="GO" id="GO:0005899">
    <property type="term" value="C:insulin receptor complex"/>
    <property type="evidence" value="ECO:0007669"/>
    <property type="project" value="TreeGrafter"/>
</dbReference>
<keyword evidence="8 23" id="KW-0732">Signal</keyword>
<dbReference type="InterPro" id="IPR001245">
    <property type="entry name" value="Ser-Thr/Tyr_kinase_cat_dom"/>
</dbReference>
<dbReference type="SMART" id="SM00060">
    <property type="entry name" value="FN3"/>
    <property type="match status" value="2"/>
</dbReference>
<evidence type="ECO:0000259" key="24">
    <source>
        <dbReference type="PROSITE" id="PS50011"/>
    </source>
</evidence>
<keyword evidence="13" id="KW-1133">Transmembrane helix</keyword>
<sequence length="1263" mass="142560">MDDDLPVLSYEGGAVMGRGPLPPLVALVLLCLCWSPTGVTQKPERVEKVCKSVDIRNKVENFKKLENCTVIEGYLQILLIDNGQAQDYDGLSFPDLVEITDYFLLYRAFGLNSVGKLFPNLSVIRGNELFHNYAFVIFEMYHLQEIGLSKLTDILRGSVRIEKNPGLCYVETIDWDLIAKEGKGGHFIKANKKAAECPNTCPENDQCPESQDKSHRLCWNSQHCQKVCCKTDCEHNATCYNSTHCCHPECLGGCYGPLSSDCIACKHVMYYDEKYGKRCMKKCPSNLYEFMGRRCVQEEECKNYTITDKQTDDLLDAKRAEDTRIYFKPFKNKCLQECPPGFVVDDNNPHVCKKCDAKCPKICPGMTVDHVGAAQNYRGCTRINGSLEIHIQGGSNVIKELEENLNMIEQIDGYLKIARSFPLVSLNFLKSLTTIRGEQLDKKNYALLVLDNQNLQELWDWQNRKTKLKIMNGKIFFHFNSKLCPSKIQELKKYAEVADWDDRDVSPSSNGDRVACDVTNMNVTVQSLTPTVVRVKWESFHKQLYDERSLLGYVIYYREALFQNISIFEGRDACGTDAPDITRSRRHVLVRTSKEETTPRTTSDPFSVVNPSIQPLDGDKYVNGSLLQFRRLVYHHTFIVVSTLRHFTEYTVEIRACQDSRPNMRTDPCSTKAITSVRTLHLPGADDIRSNSVQILTENATVYSGFVKWEEPKESNGVIIAYTIEYRRMNGENYKPKRICVTRSNYLIRNGYYLSELPPGNYSLRIRATSLAGHGNWTQHVYFHIVAVSDNITMETALALGIVFFIAVAIGCMYGVYRWKLSPRIPDYVDYASVNPEYMSSNLVYTPDEWEIEREKVHLLEELGQGSFGMVYKGNVIDLDGKPLTPCAAKTVNESASLRERIEFLQEASVMKAFNCHHVIKLLGVVSKGQPTLVIMELMTNGDLKTYLRSHRPDSDDNPGEPPPTLKQILQMAAEIADGMAYLAAKKFVHRDLAARNCMVAEDLTVKIGDFGMTRDVYETDYYRKGGKGLLPVRWMSPESLKDGIFDSRTDVWSYGVVLWEMATLASQPYQGLSNEDVLNFVIRGGSMEKPENCPEELDNLMRMCWDKSPKSRPTFVEIVQMLSPHVNAKFRAVSYCFSERHLTNSVDIEEVATPNTPLRSSVREEDATEEQIYRYFPSVTQLPEDNANGDGPVNVDVDEEPTTTTDSLIGADSVAVAVNSNEGSKAISINYSDGSKGSKISTLSNGSIANGHVVYAVNKKGN</sequence>
<dbReference type="Pfam" id="PF01030">
    <property type="entry name" value="Recep_L_domain"/>
    <property type="match status" value="2"/>
</dbReference>
<dbReference type="InterPro" id="IPR008266">
    <property type="entry name" value="Tyr_kinase_AS"/>
</dbReference>
<dbReference type="Gene3D" id="3.80.20.20">
    <property type="entry name" value="Receptor L-domain"/>
    <property type="match status" value="2"/>
</dbReference>
<protein>
    <recommendedName>
        <fullName evidence="22">Tyrosine-protein kinase receptor</fullName>
        <ecNumber evidence="22">2.7.10.1</ecNumber>
    </recommendedName>
</protein>
<dbReference type="PROSITE" id="PS50011">
    <property type="entry name" value="PROTEIN_KINASE_DOM"/>
    <property type="match status" value="1"/>
</dbReference>